<keyword evidence="1" id="KW-1133">Transmembrane helix</keyword>
<organism evidence="2 3">
    <name type="scientific">Mariniflexile soesokkakense</name>
    <dbReference type="NCBI Taxonomy" id="1343160"/>
    <lineage>
        <taxon>Bacteria</taxon>
        <taxon>Pseudomonadati</taxon>
        <taxon>Bacteroidota</taxon>
        <taxon>Flavobacteriia</taxon>
        <taxon>Flavobacteriales</taxon>
        <taxon>Flavobacteriaceae</taxon>
        <taxon>Mariniflexile</taxon>
    </lineage>
</organism>
<evidence type="ECO:0000313" key="2">
    <source>
        <dbReference type="EMBL" id="MEN3325079.1"/>
    </source>
</evidence>
<dbReference type="RefSeq" id="WP_346242875.1">
    <property type="nucleotide sequence ID" value="NZ_JAZHYP010000010.1"/>
</dbReference>
<sequence>MKTLIKQIKILVFTIVLMFNMGIYAQNELKTHSIFVRVYNLEGKKISKGSIVFINDSILGLKNSIEKKKISLKEIGFIKTKRSAGSNVLIGVLAGTTIGAIAGASSADPDDWFLPYTAGEGAVIFGGIGALGGGIIGGFTALPKKVETYIINGDKDKWLLFRGELKIK</sequence>
<feature type="transmembrane region" description="Helical" evidence="1">
    <location>
        <begin position="122"/>
        <end position="142"/>
    </location>
</feature>
<gene>
    <name evidence="2" type="ORF">VP395_15180</name>
</gene>
<keyword evidence="3" id="KW-1185">Reference proteome</keyword>
<evidence type="ECO:0000256" key="1">
    <source>
        <dbReference type="SAM" id="Phobius"/>
    </source>
</evidence>
<proteinExistence type="predicted"/>
<keyword evidence="1" id="KW-0812">Transmembrane</keyword>
<feature type="transmembrane region" description="Helical" evidence="1">
    <location>
        <begin position="84"/>
        <end position="102"/>
    </location>
</feature>
<protein>
    <submittedName>
        <fullName evidence="2">Uncharacterized protein</fullName>
    </submittedName>
</protein>
<dbReference type="Proteomes" id="UP001416393">
    <property type="component" value="Unassembled WGS sequence"/>
</dbReference>
<name>A0ABV0AHY4_9FLAO</name>
<accession>A0ABV0AHY4</accession>
<keyword evidence="1" id="KW-0472">Membrane</keyword>
<evidence type="ECO:0000313" key="3">
    <source>
        <dbReference type="Proteomes" id="UP001416393"/>
    </source>
</evidence>
<comment type="caution">
    <text evidence="2">The sequence shown here is derived from an EMBL/GenBank/DDBJ whole genome shotgun (WGS) entry which is preliminary data.</text>
</comment>
<reference evidence="2 3" key="1">
    <citation type="submission" date="2024-01" db="EMBL/GenBank/DDBJ databases">
        <title>Mariniflexile litorale sp. nov., isolated from the shallow sediments of the Sea of Japan.</title>
        <authorList>
            <person name="Romanenko L."/>
            <person name="Bystritskaya E."/>
            <person name="Isaeva M."/>
        </authorList>
    </citation>
    <scope>NUCLEOTIDE SEQUENCE [LARGE SCALE GENOMIC DNA]</scope>
    <source>
        <strain evidence="2 3">KCTC 32427</strain>
    </source>
</reference>
<dbReference type="EMBL" id="JAZHYP010000010">
    <property type="protein sequence ID" value="MEN3325079.1"/>
    <property type="molecule type" value="Genomic_DNA"/>
</dbReference>